<evidence type="ECO:0000256" key="2">
    <source>
        <dbReference type="ARBA" id="ARBA00022840"/>
    </source>
</evidence>
<dbReference type="InterPro" id="IPR017441">
    <property type="entry name" value="Protein_kinase_ATP_BS"/>
</dbReference>
<dbReference type="GeneID" id="94829257"/>
<evidence type="ECO:0000259" key="5">
    <source>
        <dbReference type="PROSITE" id="PS50011"/>
    </source>
</evidence>
<dbReference type="PANTHER" id="PTHR24055">
    <property type="entry name" value="MITOGEN-ACTIVATED PROTEIN KINASE"/>
    <property type="match status" value="1"/>
</dbReference>
<sequence length="374" mass="42289">MKRFEEICVVGDGAFGVVTKCRDKETGDIFAIKKMKQRYATFDECLQLKEVKSLRKIKHENVIRLLQVFRENDHLYLVFEFIPDGSLLKTIQSHNGPFSEPEIRFVMAQLFEGLNYTHRQGFFHRDIKPENILWSGDVLKIGDYGLAREIRSRPPYTEYVSTRWYRAPEIVLHHEFYNSPVDIWAAGCIMAELFTLKPLFQGASETDQLFKICSIMGTPGQGNWPDGLRLATRLGIRLPQSAPTPLACVIPNASSEAIDLLKELLQLDPAKRLNATQALQHPFFKGDRCPVGQTVPKRIVTQEPPLQPEPEKPKVSTVEPTQNVVGSNSSIPQNPIHSSMASSIGATSGLGSRMPRHPFERTDPEFDDLFDDLL</sequence>
<keyword evidence="6" id="KW-0808">Transferase</keyword>
<dbReference type="FunFam" id="3.30.200.20:FF:000545">
    <property type="entry name" value="CMGC family protein kinase"/>
    <property type="match status" value="1"/>
</dbReference>
<keyword evidence="1 3" id="KW-0547">Nucleotide-binding</keyword>
<name>A0A1J4JJQ8_9EUKA</name>
<feature type="compositionally biased region" description="Polar residues" evidence="4">
    <location>
        <begin position="318"/>
        <end position="350"/>
    </location>
</feature>
<dbReference type="AlphaFoldDB" id="A0A1J4JJQ8"/>
<dbReference type="GO" id="GO:0005524">
    <property type="term" value="F:ATP binding"/>
    <property type="evidence" value="ECO:0007669"/>
    <property type="project" value="UniProtKB-UniRule"/>
</dbReference>
<dbReference type="GO" id="GO:0004672">
    <property type="term" value="F:protein kinase activity"/>
    <property type="evidence" value="ECO:0007669"/>
    <property type="project" value="InterPro"/>
</dbReference>
<dbReference type="Gene3D" id="3.30.200.20">
    <property type="entry name" value="Phosphorylase Kinase, domain 1"/>
    <property type="match status" value="1"/>
</dbReference>
<evidence type="ECO:0000256" key="1">
    <source>
        <dbReference type="ARBA" id="ARBA00022741"/>
    </source>
</evidence>
<dbReference type="SMART" id="SM00220">
    <property type="entry name" value="S_TKc"/>
    <property type="match status" value="1"/>
</dbReference>
<evidence type="ECO:0000313" key="7">
    <source>
        <dbReference type="Proteomes" id="UP000179807"/>
    </source>
</evidence>
<dbReference type="PROSITE" id="PS00107">
    <property type="entry name" value="PROTEIN_KINASE_ATP"/>
    <property type="match status" value="1"/>
</dbReference>
<dbReference type="Proteomes" id="UP000179807">
    <property type="component" value="Unassembled WGS sequence"/>
</dbReference>
<comment type="caution">
    <text evidence="6">The sequence shown here is derived from an EMBL/GenBank/DDBJ whole genome shotgun (WGS) entry which is preliminary data.</text>
</comment>
<dbReference type="VEuPathDB" id="TrichDB:TRFO_08884"/>
<dbReference type="SUPFAM" id="SSF56112">
    <property type="entry name" value="Protein kinase-like (PK-like)"/>
    <property type="match status" value="1"/>
</dbReference>
<dbReference type="InterPro" id="IPR050117">
    <property type="entry name" value="MAPK"/>
</dbReference>
<feature type="binding site" evidence="3">
    <location>
        <position position="34"/>
    </location>
    <ligand>
        <name>ATP</name>
        <dbReference type="ChEBI" id="CHEBI:30616"/>
    </ligand>
</feature>
<evidence type="ECO:0000256" key="3">
    <source>
        <dbReference type="PROSITE-ProRule" id="PRU10141"/>
    </source>
</evidence>
<dbReference type="PROSITE" id="PS50011">
    <property type="entry name" value="PROTEIN_KINASE_DOM"/>
    <property type="match status" value="1"/>
</dbReference>
<feature type="region of interest" description="Disordered" evidence="4">
    <location>
        <begin position="299"/>
        <end position="374"/>
    </location>
</feature>
<keyword evidence="7" id="KW-1185">Reference proteome</keyword>
<organism evidence="6 7">
    <name type="scientific">Tritrichomonas foetus</name>
    <dbReference type="NCBI Taxonomy" id="1144522"/>
    <lineage>
        <taxon>Eukaryota</taxon>
        <taxon>Metamonada</taxon>
        <taxon>Parabasalia</taxon>
        <taxon>Tritrichomonadida</taxon>
        <taxon>Tritrichomonadidae</taxon>
        <taxon>Tritrichomonas</taxon>
    </lineage>
</organism>
<gene>
    <name evidence="6" type="ORF">TRFO_08884</name>
</gene>
<evidence type="ECO:0000256" key="4">
    <source>
        <dbReference type="SAM" id="MobiDB-lite"/>
    </source>
</evidence>
<reference evidence="6" key="1">
    <citation type="submission" date="2016-10" db="EMBL/GenBank/DDBJ databases">
        <authorList>
            <person name="Benchimol M."/>
            <person name="Almeida L.G."/>
            <person name="Vasconcelos A.T."/>
            <person name="Perreira-Neves A."/>
            <person name="Rosa I.A."/>
            <person name="Tasca T."/>
            <person name="Bogo M.R."/>
            <person name="de Souza W."/>
        </authorList>
    </citation>
    <scope>NUCLEOTIDE SEQUENCE [LARGE SCALE GENOMIC DNA]</scope>
    <source>
        <strain evidence="6">K</strain>
    </source>
</reference>
<protein>
    <submittedName>
        <fullName evidence="6">CMGC family protein kinase</fullName>
    </submittedName>
</protein>
<dbReference type="RefSeq" id="XP_068351720.1">
    <property type="nucleotide sequence ID" value="XM_068494553.1"/>
</dbReference>
<dbReference type="Gene3D" id="1.10.510.10">
    <property type="entry name" value="Transferase(Phosphotransferase) domain 1"/>
    <property type="match status" value="1"/>
</dbReference>
<dbReference type="CDD" id="cd07830">
    <property type="entry name" value="STKc_MAK_like"/>
    <property type="match status" value="1"/>
</dbReference>
<feature type="domain" description="Protein kinase" evidence="5">
    <location>
        <begin position="4"/>
        <end position="284"/>
    </location>
</feature>
<dbReference type="InterPro" id="IPR000719">
    <property type="entry name" value="Prot_kinase_dom"/>
</dbReference>
<dbReference type="FunFam" id="1.10.510.10:FF:000645">
    <property type="entry name" value="Probable serine/threonine-protein kinase DDB_G0268078"/>
    <property type="match status" value="1"/>
</dbReference>
<dbReference type="OrthoDB" id="2158884at2759"/>
<dbReference type="InterPro" id="IPR011009">
    <property type="entry name" value="Kinase-like_dom_sf"/>
</dbReference>
<evidence type="ECO:0000313" key="6">
    <source>
        <dbReference type="EMBL" id="OHS98583.1"/>
    </source>
</evidence>
<accession>A0A1J4JJQ8</accession>
<dbReference type="EMBL" id="MLAK01001049">
    <property type="protein sequence ID" value="OHS98583.1"/>
    <property type="molecule type" value="Genomic_DNA"/>
</dbReference>
<feature type="compositionally biased region" description="Acidic residues" evidence="4">
    <location>
        <begin position="365"/>
        <end position="374"/>
    </location>
</feature>
<dbReference type="Pfam" id="PF00069">
    <property type="entry name" value="Pkinase"/>
    <property type="match status" value="1"/>
</dbReference>
<keyword evidence="6" id="KW-0418">Kinase</keyword>
<keyword evidence="2 3" id="KW-0067">ATP-binding</keyword>
<proteinExistence type="predicted"/>